<dbReference type="RefSeq" id="WP_222982435.1">
    <property type="nucleotide sequence ID" value="NZ_JAINVZ010000039.1"/>
</dbReference>
<gene>
    <name evidence="1" type="ORF">K7472_31140</name>
</gene>
<sequence length="276" mass="29848">MCTVDDENSSVVSRVCHSYVCERLSVAEIARRTCLSRGEVTSILLDAHITVAPRGAGQRHGAGSSTAFGELLVELYVERGLSSAEIGDLLGMSGRAVRRRLAEHAIPRRRRGRPGLTGRAQLPGQDLTALYVEAGMSAEQVAARLGSTRGVVLRNAHDLNLPVRLGGSEPRGEPATIQLVTALYADPLVAAALRRHRVPVVPAERGRLHDRFPVPVPLTKDLLSDLYLECGVANTHIELLTGQPAVTVGRRLHRAGIPVRGRGGRCPFLRRWRAAL</sequence>
<protein>
    <submittedName>
        <fullName evidence="1">Uncharacterized protein</fullName>
    </submittedName>
</protein>
<organism evidence="1 2">
    <name type="scientific">Streptantibioticus parmotrematis</name>
    <dbReference type="NCBI Taxonomy" id="2873249"/>
    <lineage>
        <taxon>Bacteria</taxon>
        <taxon>Bacillati</taxon>
        <taxon>Actinomycetota</taxon>
        <taxon>Actinomycetes</taxon>
        <taxon>Kitasatosporales</taxon>
        <taxon>Streptomycetaceae</taxon>
        <taxon>Streptantibioticus</taxon>
    </lineage>
</organism>
<keyword evidence="2" id="KW-1185">Reference proteome</keyword>
<evidence type="ECO:0000313" key="1">
    <source>
        <dbReference type="EMBL" id="MBY8889265.1"/>
    </source>
</evidence>
<comment type="caution">
    <text evidence="1">The sequence shown here is derived from an EMBL/GenBank/DDBJ whole genome shotgun (WGS) entry which is preliminary data.</text>
</comment>
<dbReference type="EMBL" id="JAINVZ010000039">
    <property type="protein sequence ID" value="MBY8889265.1"/>
    <property type="molecule type" value="Genomic_DNA"/>
</dbReference>
<proteinExistence type="predicted"/>
<dbReference type="Proteomes" id="UP001198565">
    <property type="component" value="Unassembled WGS sequence"/>
</dbReference>
<reference evidence="1 2" key="1">
    <citation type="submission" date="2021-08" db="EMBL/GenBank/DDBJ databases">
        <title>Streptomyces sp. PTM05 isolated from lichen.</title>
        <authorList>
            <person name="Somphong A."/>
            <person name="Phongsopitanun W."/>
            <person name="Tanasupawat S."/>
        </authorList>
    </citation>
    <scope>NUCLEOTIDE SEQUENCE [LARGE SCALE GENOMIC DNA]</scope>
    <source>
        <strain evidence="1 2">Ptm05</strain>
    </source>
</reference>
<name>A0ABS7R1E4_9ACTN</name>
<accession>A0ABS7R1E4</accession>
<evidence type="ECO:0000313" key="2">
    <source>
        <dbReference type="Proteomes" id="UP001198565"/>
    </source>
</evidence>